<evidence type="ECO:0000256" key="1">
    <source>
        <dbReference type="SAM" id="MobiDB-lite"/>
    </source>
</evidence>
<accession>A0A0C9URM4</accession>
<dbReference type="Proteomes" id="UP000054279">
    <property type="component" value="Unassembled WGS sequence"/>
</dbReference>
<evidence type="ECO:0000313" key="2">
    <source>
        <dbReference type="EMBL" id="KIJ37439.1"/>
    </source>
</evidence>
<reference evidence="2 3" key="1">
    <citation type="submission" date="2014-06" db="EMBL/GenBank/DDBJ databases">
        <title>Evolutionary Origins and Diversification of the Mycorrhizal Mutualists.</title>
        <authorList>
            <consortium name="DOE Joint Genome Institute"/>
            <consortium name="Mycorrhizal Genomics Consortium"/>
            <person name="Kohler A."/>
            <person name="Kuo A."/>
            <person name="Nagy L.G."/>
            <person name="Floudas D."/>
            <person name="Copeland A."/>
            <person name="Barry K.W."/>
            <person name="Cichocki N."/>
            <person name="Veneault-Fourrey C."/>
            <person name="LaButti K."/>
            <person name="Lindquist E.A."/>
            <person name="Lipzen A."/>
            <person name="Lundell T."/>
            <person name="Morin E."/>
            <person name="Murat C."/>
            <person name="Riley R."/>
            <person name="Ohm R."/>
            <person name="Sun H."/>
            <person name="Tunlid A."/>
            <person name="Henrissat B."/>
            <person name="Grigoriev I.V."/>
            <person name="Hibbett D.S."/>
            <person name="Martin F."/>
        </authorList>
    </citation>
    <scope>NUCLEOTIDE SEQUENCE [LARGE SCALE GENOMIC DNA]</scope>
    <source>
        <strain evidence="2 3">SS14</strain>
    </source>
</reference>
<gene>
    <name evidence="2" type="ORF">M422DRAFT_260112</name>
</gene>
<sequence length="145" mass="15779">MPSLIPRAISRRHLLTRIHTPAFNFKSTSTITIHVRSYASAKSNPEPANTPHTPDSYAKDDSSVEPANGDKTYVVDGGNNTTQRPFDPPSGSHLTQDKDEPYSEPIPQKENGHNKQRYGNLNRNGNTEGVDGSGGPNDAGKEGRK</sequence>
<dbReference type="AlphaFoldDB" id="A0A0C9URM4"/>
<feature type="region of interest" description="Disordered" evidence="1">
    <location>
        <begin position="38"/>
        <end position="145"/>
    </location>
</feature>
<organism evidence="2 3">
    <name type="scientific">Sphaerobolus stellatus (strain SS14)</name>
    <dbReference type="NCBI Taxonomy" id="990650"/>
    <lineage>
        <taxon>Eukaryota</taxon>
        <taxon>Fungi</taxon>
        <taxon>Dikarya</taxon>
        <taxon>Basidiomycota</taxon>
        <taxon>Agaricomycotina</taxon>
        <taxon>Agaricomycetes</taxon>
        <taxon>Phallomycetidae</taxon>
        <taxon>Geastrales</taxon>
        <taxon>Sphaerobolaceae</taxon>
        <taxon>Sphaerobolus</taxon>
    </lineage>
</organism>
<dbReference type="OrthoDB" id="10523286at2759"/>
<protein>
    <submittedName>
        <fullName evidence="2">Uncharacterized protein</fullName>
    </submittedName>
</protein>
<proteinExistence type="predicted"/>
<name>A0A0C9URM4_SPHS4</name>
<evidence type="ECO:0000313" key="3">
    <source>
        <dbReference type="Proteomes" id="UP000054279"/>
    </source>
</evidence>
<dbReference type="EMBL" id="KN837169">
    <property type="protein sequence ID" value="KIJ37439.1"/>
    <property type="molecule type" value="Genomic_DNA"/>
</dbReference>
<feature type="compositionally biased region" description="Polar residues" evidence="1">
    <location>
        <begin position="117"/>
        <end position="127"/>
    </location>
</feature>
<dbReference type="HOGENOM" id="CLU_1788054_0_0_1"/>
<feature type="compositionally biased region" description="Polar residues" evidence="1">
    <location>
        <begin position="40"/>
        <end position="53"/>
    </location>
</feature>
<keyword evidence="3" id="KW-1185">Reference proteome</keyword>